<gene>
    <name evidence="1" type="ORF">B4102_1024</name>
    <name evidence="2" type="ORF">JGZ69_21115</name>
</gene>
<keyword evidence="3" id="KW-1185">Reference proteome</keyword>
<dbReference type="Pfam" id="PF12611">
    <property type="entry name" value="Flagellar_put"/>
    <property type="match status" value="1"/>
</dbReference>
<evidence type="ECO:0000313" key="2">
    <source>
        <dbReference type="EMBL" id="QQX25171.1"/>
    </source>
</evidence>
<keyword evidence="2" id="KW-0282">Flagellum</keyword>
<reference evidence="2 4" key="2">
    <citation type="submission" date="2020-12" db="EMBL/GenBank/DDBJ databases">
        <title>Taxonomic evaluation of the Bacillus sporothermodurans group of bacteria based on whole genome sequences.</title>
        <authorList>
            <person name="Fiedler G."/>
            <person name="Herbstmann A.-D."/>
            <person name="Doll E."/>
            <person name="Wenning M."/>
            <person name="Brinks E."/>
            <person name="Kabisch J."/>
            <person name="Breitenwieser F."/>
            <person name="Lappann M."/>
            <person name="Boehnlein C."/>
            <person name="Franz C."/>
        </authorList>
    </citation>
    <scope>NUCLEOTIDE SEQUENCE [LARGE SCALE GENOMIC DNA]</scope>
    <source>
        <strain evidence="2 4">DSM 10599</strain>
    </source>
</reference>
<accession>A0A150KNU0</accession>
<dbReference type="NCBIfam" id="TIGR02530">
    <property type="entry name" value="flg_new"/>
    <property type="match status" value="1"/>
</dbReference>
<dbReference type="OrthoDB" id="165650at2"/>
<evidence type="ECO:0000313" key="3">
    <source>
        <dbReference type="Proteomes" id="UP000075666"/>
    </source>
</evidence>
<organism evidence="1 3">
    <name type="scientific">Heyndrickxia sporothermodurans</name>
    <dbReference type="NCBI Taxonomy" id="46224"/>
    <lineage>
        <taxon>Bacteria</taxon>
        <taxon>Bacillati</taxon>
        <taxon>Bacillota</taxon>
        <taxon>Bacilli</taxon>
        <taxon>Bacillales</taxon>
        <taxon>Bacillaceae</taxon>
        <taxon>Heyndrickxia</taxon>
    </lineage>
</organism>
<dbReference type="RefSeq" id="WP_066233060.1">
    <property type="nucleotide sequence ID" value="NZ_CP066701.1"/>
</dbReference>
<dbReference type="AlphaFoldDB" id="A0A150KNU0"/>
<protein>
    <submittedName>
        <fullName evidence="2">Flagellar protein</fullName>
    </submittedName>
</protein>
<dbReference type="EMBL" id="LQYN01000073">
    <property type="protein sequence ID" value="KYD00012.1"/>
    <property type="molecule type" value="Genomic_DNA"/>
</dbReference>
<evidence type="ECO:0000313" key="1">
    <source>
        <dbReference type="EMBL" id="KYD00012.1"/>
    </source>
</evidence>
<dbReference type="PATRIC" id="fig|46224.3.peg.3751"/>
<dbReference type="Proteomes" id="UP000075666">
    <property type="component" value="Unassembled WGS sequence"/>
</dbReference>
<dbReference type="STRING" id="46224.B4102_1024"/>
<dbReference type="EMBL" id="CP066701">
    <property type="protein sequence ID" value="QQX25171.1"/>
    <property type="molecule type" value="Genomic_DNA"/>
</dbReference>
<keyword evidence="2" id="KW-0969">Cilium</keyword>
<sequence length="131" mass="14385">MDRPIFSQVPLHPITSKQPIQVSNSKTNAGKAPFSEHLNKAISKQSTKLTISKHASERLRQRGIQIDSSQWNKIGQRVSEAKNKGINESLVIVKNAALIVSAKNETVITAMNLQEASEQIFTNINGAIIVN</sequence>
<reference evidence="1 3" key="1">
    <citation type="submission" date="2016-01" db="EMBL/GenBank/DDBJ databases">
        <title>Genome Sequences of Twelve Sporeforming Bacillus Species Isolated from Foods.</title>
        <authorList>
            <person name="Berendsen E.M."/>
            <person name="Wells-Bennik M.H."/>
            <person name="Krawcyk A.O."/>
            <person name="De Jong A."/>
            <person name="Holsappel S."/>
            <person name="Eijlander R.T."/>
            <person name="Kuipers O.P."/>
        </authorList>
    </citation>
    <scope>NUCLEOTIDE SEQUENCE [LARGE SCALE GENOMIC DNA]</scope>
    <source>
        <strain evidence="1 3">B4102</strain>
    </source>
</reference>
<dbReference type="Proteomes" id="UP000595512">
    <property type="component" value="Chromosome"/>
</dbReference>
<name>A0A150KNU0_9BACI</name>
<keyword evidence="2" id="KW-0966">Cell projection</keyword>
<proteinExistence type="predicted"/>
<evidence type="ECO:0000313" key="4">
    <source>
        <dbReference type="Proteomes" id="UP000595512"/>
    </source>
</evidence>
<dbReference type="GeneID" id="62497616"/>
<dbReference type="KEGG" id="hspo:JGZ69_21115"/>
<dbReference type="InterPro" id="IPR013367">
    <property type="entry name" value="Flagellar_put"/>
</dbReference>